<reference evidence="1" key="1">
    <citation type="submission" date="2020-05" db="EMBL/GenBank/DDBJ databases">
        <authorList>
            <person name="Chiriac C."/>
            <person name="Salcher M."/>
            <person name="Ghai R."/>
            <person name="Kavagutti S V."/>
        </authorList>
    </citation>
    <scope>NUCLEOTIDE SEQUENCE</scope>
</reference>
<gene>
    <name evidence="1" type="ORF">UFOPK2996_00165</name>
</gene>
<organism evidence="1">
    <name type="scientific">freshwater metagenome</name>
    <dbReference type="NCBI Taxonomy" id="449393"/>
    <lineage>
        <taxon>unclassified sequences</taxon>
        <taxon>metagenomes</taxon>
        <taxon>ecological metagenomes</taxon>
    </lineage>
</organism>
<dbReference type="AlphaFoldDB" id="A0A6J6WVS2"/>
<evidence type="ECO:0000313" key="1">
    <source>
        <dbReference type="EMBL" id="CAB4787304.1"/>
    </source>
</evidence>
<name>A0A6J6WVS2_9ZZZZ</name>
<proteinExistence type="predicted"/>
<dbReference type="EMBL" id="CAFAAH010000008">
    <property type="protein sequence ID" value="CAB4787304.1"/>
    <property type="molecule type" value="Genomic_DNA"/>
</dbReference>
<protein>
    <submittedName>
        <fullName evidence="1">Unannotated protein</fullName>
    </submittedName>
</protein>
<accession>A0A6J6WVS2</accession>
<sequence>MIVLEIEHLIDRFEEYLREFCSLEALLFAPVGSVRYSLNPYNRFT</sequence>